<keyword evidence="2" id="KW-0808">Transferase</keyword>
<dbReference type="Gene3D" id="3.40.50.150">
    <property type="entry name" value="Vaccinia Virus protein VP39"/>
    <property type="match status" value="1"/>
</dbReference>
<feature type="region of interest" description="Disordered" evidence="1">
    <location>
        <begin position="1"/>
        <end position="20"/>
    </location>
</feature>
<dbReference type="GO" id="GO:0032259">
    <property type="term" value="P:methylation"/>
    <property type="evidence" value="ECO:0007669"/>
    <property type="project" value="UniProtKB-KW"/>
</dbReference>
<reference evidence="2 3" key="1">
    <citation type="submission" date="2020-04" db="EMBL/GenBank/DDBJ databases">
        <title>Novel Paenibacillus strain UniB2 isolated from commercial digestive syrup.</title>
        <authorList>
            <person name="Thorat V."/>
            <person name="Kirdat K."/>
            <person name="Tiwarekar B."/>
            <person name="Yadav A."/>
        </authorList>
    </citation>
    <scope>NUCLEOTIDE SEQUENCE [LARGE SCALE GENOMIC DNA]</scope>
    <source>
        <strain evidence="2 3">UniB2</strain>
    </source>
</reference>
<dbReference type="KEGG" id="palr:HGI30_09010"/>
<keyword evidence="3" id="KW-1185">Reference proteome</keyword>
<organism evidence="2 3">
    <name type="scientific">Paenibacillus albicereus</name>
    <dbReference type="NCBI Taxonomy" id="2726185"/>
    <lineage>
        <taxon>Bacteria</taxon>
        <taxon>Bacillati</taxon>
        <taxon>Bacillota</taxon>
        <taxon>Bacilli</taxon>
        <taxon>Bacillales</taxon>
        <taxon>Paenibacillaceae</taxon>
        <taxon>Paenibacillus</taxon>
    </lineage>
</organism>
<accession>A0A6H2GWA6</accession>
<dbReference type="AlphaFoldDB" id="A0A6H2GWA6"/>
<dbReference type="SUPFAM" id="SSF53335">
    <property type="entry name" value="S-adenosyl-L-methionine-dependent methyltransferases"/>
    <property type="match status" value="1"/>
</dbReference>
<dbReference type="InterPro" id="IPR029063">
    <property type="entry name" value="SAM-dependent_MTases_sf"/>
</dbReference>
<dbReference type="RefSeq" id="WP_048743993.1">
    <property type="nucleotide sequence ID" value="NZ_CP051428.1"/>
</dbReference>
<evidence type="ECO:0000313" key="2">
    <source>
        <dbReference type="EMBL" id="QJC51672.1"/>
    </source>
</evidence>
<dbReference type="Proteomes" id="UP000502136">
    <property type="component" value="Chromosome"/>
</dbReference>
<gene>
    <name evidence="2" type="ORF">HGI30_09010</name>
</gene>
<evidence type="ECO:0000313" key="3">
    <source>
        <dbReference type="Proteomes" id="UP000502136"/>
    </source>
</evidence>
<dbReference type="PANTHER" id="PTHR43591:SF24">
    <property type="entry name" value="2-METHOXY-6-POLYPRENYL-1,4-BENZOQUINOL METHYLASE, MITOCHONDRIAL"/>
    <property type="match status" value="1"/>
</dbReference>
<feature type="compositionally biased region" description="Basic and acidic residues" evidence="1">
    <location>
        <begin position="1"/>
        <end position="12"/>
    </location>
</feature>
<dbReference type="Pfam" id="PF01209">
    <property type="entry name" value="Ubie_methyltran"/>
    <property type="match status" value="1"/>
</dbReference>
<proteinExistence type="predicted"/>
<sequence>MASEQNEERSKSWETAGQVAAWNRSSDDRERLLGEATELMLREAGVREGTQLLDIAAGMGDQTFMAARMIGPAGNVVATDISATMLQVLAEIAKQETLTNIQTHVMDAQHVDLRTDTFDAAISRHGLMFVPELGQALTGIREVLKTGGKFAALVWSSPDKNPTLSLPISIISRYAGIPIMEGGKKPGVFSLGNPDLLAEAFQTVGFRDVTVQAVPHIHRYASAVEFSRRGREDVSAGPLGEIIKRLSEEERKKMHMEIVRALQTFEGPEGFEGPSESLLVVGIK</sequence>
<protein>
    <submittedName>
        <fullName evidence="2">Class I SAM-dependent methyltransferase</fullName>
    </submittedName>
</protein>
<name>A0A6H2GWA6_9BACL</name>
<dbReference type="EMBL" id="CP051428">
    <property type="protein sequence ID" value="QJC51672.1"/>
    <property type="molecule type" value="Genomic_DNA"/>
</dbReference>
<dbReference type="CDD" id="cd02440">
    <property type="entry name" value="AdoMet_MTases"/>
    <property type="match status" value="1"/>
</dbReference>
<dbReference type="PANTHER" id="PTHR43591">
    <property type="entry name" value="METHYLTRANSFERASE"/>
    <property type="match status" value="1"/>
</dbReference>
<evidence type="ECO:0000256" key="1">
    <source>
        <dbReference type="SAM" id="MobiDB-lite"/>
    </source>
</evidence>
<dbReference type="GO" id="GO:0008168">
    <property type="term" value="F:methyltransferase activity"/>
    <property type="evidence" value="ECO:0007669"/>
    <property type="project" value="UniProtKB-KW"/>
</dbReference>
<keyword evidence="2" id="KW-0489">Methyltransferase</keyword>